<protein>
    <recommendedName>
        <fullName evidence="4">YbaB/EbfC DNA-binding family protein</fullName>
    </recommendedName>
</protein>
<name>M2YX72_9PSEU</name>
<evidence type="ECO:0008006" key="4">
    <source>
        <dbReference type="Google" id="ProtNLM"/>
    </source>
</evidence>
<comment type="caution">
    <text evidence="2">The sequence shown here is derived from an EMBL/GenBank/DDBJ whole genome shotgun (WGS) entry which is preliminary data.</text>
</comment>
<evidence type="ECO:0000313" key="3">
    <source>
        <dbReference type="Proteomes" id="UP000054226"/>
    </source>
</evidence>
<dbReference type="AlphaFoldDB" id="M2YX72"/>
<keyword evidence="3" id="KW-1185">Reference proteome</keyword>
<proteinExistence type="predicted"/>
<organism evidence="2 3">
    <name type="scientific">Amycolatopsis decaplanina DSM 44594</name>
    <dbReference type="NCBI Taxonomy" id="1284240"/>
    <lineage>
        <taxon>Bacteria</taxon>
        <taxon>Bacillati</taxon>
        <taxon>Actinomycetota</taxon>
        <taxon>Actinomycetes</taxon>
        <taxon>Pseudonocardiales</taxon>
        <taxon>Pseudonocardiaceae</taxon>
        <taxon>Amycolatopsis</taxon>
    </lineage>
</organism>
<dbReference type="SUPFAM" id="SSF82607">
    <property type="entry name" value="YbaB-like"/>
    <property type="match status" value="1"/>
</dbReference>
<gene>
    <name evidence="2" type="ORF">H074_31552</name>
</gene>
<dbReference type="PATRIC" id="fig|1284240.4.peg.6430"/>
<reference evidence="2 3" key="1">
    <citation type="journal article" date="2013" name="Genome Announc.">
        <title>Draft Genome Sequence of Amycolatopsis decaplanina Strain DSM 44594T.</title>
        <authorList>
            <person name="Kaur N."/>
            <person name="Kumar S."/>
            <person name="Bala M."/>
            <person name="Raghava G.P."/>
            <person name="Mayilraj S."/>
        </authorList>
    </citation>
    <scope>NUCLEOTIDE SEQUENCE [LARGE SCALE GENOMIC DNA]</scope>
    <source>
        <strain evidence="2 3">DSM 44594</strain>
    </source>
</reference>
<dbReference type="EMBL" id="AOHO01000074">
    <property type="protein sequence ID" value="EME52949.1"/>
    <property type="molecule type" value="Genomic_DNA"/>
</dbReference>
<dbReference type="Gene3D" id="3.30.1310.10">
    <property type="entry name" value="Nucleoid-associated protein YbaB-like domain"/>
    <property type="match status" value="1"/>
</dbReference>
<dbReference type="GO" id="GO:0003677">
    <property type="term" value="F:DNA binding"/>
    <property type="evidence" value="ECO:0007669"/>
    <property type="project" value="InterPro"/>
</dbReference>
<evidence type="ECO:0000256" key="1">
    <source>
        <dbReference type="SAM" id="MobiDB-lite"/>
    </source>
</evidence>
<dbReference type="Proteomes" id="UP000054226">
    <property type="component" value="Unassembled WGS sequence"/>
</dbReference>
<feature type="region of interest" description="Disordered" evidence="1">
    <location>
        <begin position="130"/>
        <end position="157"/>
    </location>
</feature>
<sequence>MSAPRTDGIAGFNADPDQALARIEQWASAASAKADKYEEFARQAENLRLSASSRGGEVRVTVRSDGNLTDVEFSPRARTVPLPELSAMVLSTLRQAQAGIANQVGDVLAEQLGDQDPETRTLMVEELRSRFPGQEAEIAPPEPETPSPGEDGENSPW</sequence>
<dbReference type="Pfam" id="PF02575">
    <property type="entry name" value="YbaB_DNA_bd"/>
    <property type="match status" value="1"/>
</dbReference>
<dbReference type="InterPro" id="IPR004401">
    <property type="entry name" value="YbaB/EbfC"/>
</dbReference>
<dbReference type="RefSeq" id="WP_007034111.1">
    <property type="nucleotide sequence ID" value="NZ_AOHO01000074.1"/>
</dbReference>
<evidence type="ECO:0000313" key="2">
    <source>
        <dbReference type="EMBL" id="EME52949.1"/>
    </source>
</evidence>
<dbReference type="InterPro" id="IPR036894">
    <property type="entry name" value="YbaB-like_sf"/>
</dbReference>
<accession>M2YX72</accession>